<evidence type="ECO:0000313" key="9">
    <source>
        <dbReference type="EMBL" id="GHF62742.1"/>
    </source>
</evidence>
<dbReference type="InterPro" id="IPR045621">
    <property type="entry name" value="BPD_transp_1_N"/>
</dbReference>
<evidence type="ECO:0000256" key="1">
    <source>
        <dbReference type="ARBA" id="ARBA00004651"/>
    </source>
</evidence>
<evidence type="ECO:0000256" key="3">
    <source>
        <dbReference type="ARBA" id="ARBA00022475"/>
    </source>
</evidence>
<evidence type="ECO:0000256" key="5">
    <source>
        <dbReference type="ARBA" id="ARBA00022989"/>
    </source>
</evidence>
<dbReference type="Gene3D" id="1.10.3720.10">
    <property type="entry name" value="MetI-like"/>
    <property type="match status" value="1"/>
</dbReference>
<keyword evidence="10" id="KW-1185">Reference proteome</keyword>
<organism evidence="9 10">
    <name type="scientific">Seohaeicola zhoushanensis</name>
    <dbReference type="NCBI Taxonomy" id="1569283"/>
    <lineage>
        <taxon>Bacteria</taxon>
        <taxon>Pseudomonadati</taxon>
        <taxon>Pseudomonadota</taxon>
        <taxon>Alphaproteobacteria</taxon>
        <taxon>Rhodobacterales</taxon>
        <taxon>Roseobacteraceae</taxon>
        <taxon>Seohaeicola</taxon>
    </lineage>
</organism>
<feature type="transmembrane region" description="Helical" evidence="7">
    <location>
        <begin position="243"/>
        <end position="271"/>
    </location>
</feature>
<dbReference type="PANTHER" id="PTHR43163">
    <property type="entry name" value="DIPEPTIDE TRANSPORT SYSTEM PERMEASE PROTEIN DPPB-RELATED"/>
    <property type="match status" value="1"/>
</dbReference>
<feature type="domain" description="ABC transmembrane type-1" evidence="8">
    <location>
        <begin position="97"/>
        <end position="312"/>
    </location>
</feature>
<comment type="similarity">
    <text evidence="7">Belongs to the binding-protein-dependent transport system permease family.</text>
</comment>
<dbReference type="InterPro" id="IPR035906">
    <property type="entry name" value="MetI-like_sf"/>
</dbReference>
<dbReference type="Pfam" id="PF00528">
    <property type="entry name" value="BPD_transp_1"/>
    <property type="match status" value="1"/>
</dbReference>
<gene>
    <name evidence="9" type="ORF">GCM10017056_37650</name>
</gene>
<dbReference type="GO" id="GO:0005886">
    <property type="term" value="C:plasma membrane"/>
    <property type="evidence" value="ECO:0007669"/>
    <property type="project" value="UniProtKB-SubCell"/>
</dbReference>
<dbReference type="InterPro" id="IPR000515">
    <property type="entry name" value="MetI-like"/>
</dbReference>
<dbReference type="Pfam" id="PF19300">
    <property type="entry name" value="BPD_transp_1_N"/>
    <property type="match status" value="1"/>
</dbReference>
<evidence type="ECO:0000313" key="10">
    <source>
        <dbReference type="Proteomes" id="UP000626220"/>
    </source>
</evidence>
<dbReference type="PANTHER" id="PTHR43163:SF9">
    <property type="entry name" value="ABC TRANSPORTER PERMEASE PROTEIN"/>
    <property type="match status" value="1"/>
</dbReference>
<feature type="transmembrane region" description="Helical" evidence="7">
    <location>
        <begin position="101"/>
        <end position="121"/>
    </location>
</feature>
<dbReference type="CDD" id="cd06261">
    <property type="entry name" value="TM_PBP2"/>
    <property type="match status" value="1"/>
</dbReference>
<dbReference type="PROSITE" id="PS50928">
    <property type="entry name" value="ABC_TM1"/>
    <property type="match status" value="1"/>
</dbReference>
<dbReference type="EMBL" id="BNCJ01000013">
    <property type="protein sequence ID" value="GHF62742.1"/>
    <property type="molecule type" value="Genomic_DNA"/>
</dbReference>
<comment type="caution">
    <text evidence="9">The sequence shown here is derived from an EMBL/GenBank/DDBJ whole genome shotgun (WGS) entry which is preliminary data.</text>
</comment>
<evidence type="ECO:0000256" key="6">
    <source>
        <dbReference type="ARBA" id="ARBA00023136"/>
    </source>
</evidence>
<keyword evidence="4 7" id="KW-0812">Transmembrane</keyword>
<dbReference type="Proteomes" id="UP000626220">
    <property type="component" value="Unassembled WGS sequence"/>
</dbReference>
<evidence type="ECO:0000256" key="4">
    <source>
        <dbReference type="ARBA" id="ARBA00022692"/>
    </source>
</evidence>
<dbReference type="GO" id="GO:0055085">
    <property type="term" value="P:transmembrane transport"/>
    <property type="evidence" value="ECO:0007669"/>
    <property type="project" value="InterPro"/>
</dbReference>
<evidence type="ECO:0000259" key="8">
    <source>
        <dbReference type="PROSITE" id="PS50928"/>
    </source>
</evidence>
<keyword evidence="2 7" id="KW-0813">Transport</keyword>
<reference evidence="9" key="1">
    <citation type="journal article" date="2014" name="Int. J. Syst. Evol. Microbiol.">
        <title>Complete genome sequence of Corynebacterium casei LMG S-19264T (=DSM 44701T), isolated from a smear-ripened cheese.</title>
        <authorList>
            <consortium name="US DOE Joint Genome Institute (JGI-PGF)"/>
            <person name="Walter F."/>
            <person name="Albersmeier A."/>
            <person name="Kalinowski J."/>
            <person name="Ruckert C."/>
        </authorList>
    </citation>
    <scope>NUCLEOTIDE SEQUENCE</scope>
    <source>
        <strain evidence="9">KCTC 42650</strain>
    </source>
</reference>
<keyword evidence="3" id="KW-1003">Cell membrane</keyword>
<sequence length="322" mass="34853">MLKGSLRKLLNALLLMIAVLVLNFTLIHIAPGDPVEALVGEMGGATPELIAELRSRFGLDQPLYVQLGTYLGRIAQGDFGHSLYYDQPVTALIAERIGPTILLVTTALFSAIALGTVLGVFSAQRRRSVLSHLVTVISLAGFSAPVFWVGIMLILLLSVSVPLLPISGMSSADSAASGLFYILDVLHHLVLPALTLALIYLAFYSRLSRASMLEVLGSDYIRTARAKGLPKRMVIYKHALRNAILPVVTFAGLQFGQVISGAVLVETVFAWPGLGTLAFESILRRDTPTLLGILFFSAVMVVVMNLVTDVVYRRVDPRIKAR</sequence>
<dbReference type="AlphaFoldDB" id="A0A8J3MB62"/>
<dbReference type="RefSeq" id="WP_229864280.1">
    <property type="nucleotide sequence ID" value="NZ_BNCJ01000013.1"/>
</dbReference>
<feature type="transmembrane region" description="Helical" evidence="7">
    <location>
        <begin position="133"/>
        <end position="159"/>
    </location>
</feature>
<name>A0A8J3MB62_9RHOB</name>
<feature type="transmembrane region" description="Helical" evidence="7">
    <location>
        <begin position="12"/>
        <end position="30"/>
    </location>
</feature>
<comment type="subcellular location">
    <subcellularLocation>
        <location evidence="1 7">Cell membrane</location>
        <topology evidence="1 7">Multi-pass membrane protein</topology>
    </subcellularLocation>
</comment>
<dbReference type="SUPFAM" id="SSF161098">
    <property type="entry name" value="MetI-like"/>
    <property type="match status" value="1"/>
</dbReference>
<reference evidence="9" key="2">
    <citation type="submission" date="2020-09" db="EMBL/GenBank/DDBJ databases">
        <authorList>
            <person name="Sun Q."/>
            <person name="Kim S."/>
        </authorList>
    </citation>
    <scope>NUCLEOTIDE SEQUENCE</scope>
    <source>
        <strain evidence="9">KCTC 42650</strain>
    </source>
</reference>
<evidence type="ECO:0000256" key="2">
    <source>
        <dbReference type="ARBA" id="ARBA00022448"/>
    </source>
</evidence>
<feature type="transmembrane region" description="Helical" evidence="7">
    <location>
        <begin position="291"/>
        <end position="312"/>
    </location>
</feature>
<proteinExistence type="inferred from homology"/>
<feature type="transmembrane region" description="Helical" evidence="7">
    <location>
        <begin position="179"/>
        <end position="203"/>
    </location>
</feature>
<keyword evidence="5 7" id="KW-1133">Transmembrane helix</keyword>
<keyword evidence="6 7" id="KW-0472">Membrane</keyword>
<protein>
    <submittedName>
        <fullName evidence="9">ABC transporter permease</fullName>
    </submittedName>
</protein>
<accession>A0A8J3MB62</accession>
<evidence type="ECO:0000256" key="7">
    <source>
        <dbReference type="RuleBase" id="RU363032"/>
    </source>
</evidence>